<protein>
    <recommendedName>
        <fullName evidence="1">Copper amine oxidase-like N-terminal domain-containing protein</fullName>
    </recommendedName>
</protein>
<keyword evidence="3" id="KW-1185">Reference proteome</keyword>
<dbReference type="EMBL" id="JAGGLB010000050">
    <property type="protein sequence ID" value="MBP1996509.1"/>
    <property type="molecule type" value="Genomic_DNA"/>
</dbReference>
<reference evidence="2 3" key="1">
    <citation type="submission" date="2021-03" db="EMBL/GenBank/DDBJ databases">
        <title>Genomic Encyclopedia of Type Strains, Phase IV (KMG-IV): sequencing the most valuable type-strain genomes for metagenomic binning, comparative biology and taxonomic classification.</title>
        <authorList>
            <person name="Goeker M."/>
        </authorList>
    </citation>
    <scope>NUCLEOTIDE SEQUENCE [LARGE SCALE GENOMIC DNA]</scope>
    <source>
        <strain evidence="2 3">DSM 26048</strain>
    </source>
</reference>
<evidence type="ECO:0000313" key="2">
    <source>
        <dbReference type="EMBL" id="MBP1996509.1"/>
    </source>
</evidence>
<accession>A0ABS4JCP8</accession>
<organism evidence="2 3">
    <name type="scientific">Paenibacillus eucommiae</name>
    <dbReference type="NCBI Taxonomy" id="1355755"/>
    <lineage>
        <taxon>Bacteria</taxon>
        <taxon>Bacillati</taxon>
        <taxon>Bacillota</taxon>
        <taxon>Bacilli</taxon>
        <taxon>Bacillales</taxon>
        <taxon>Paenibacillaceae</taxon>
        <taxon>Paenibacillus</taxon>
    </lineage>
</organism>
<sequence length="277" mass="31922">MKHVKWKRIIVLGTIMIFCFTAGVYAQNIIEQVRAYLRTDFNLVVNGDKVVLGNPILIYNDSSYLPLNELAGYLGANVSWKGDTKTIYLNSRINPEQPVQNENVDYDEIKMMSPYASTLTYLGSEYPMLINRTNKIYYRLRDVDRMGIDTNGLRKARELYTQELYVSETELSTRWKEKPKMGYGTPGVVVAGEKDLKKIEVLRSHVEALRNVVVDNKSFYRQPIIIDALPAENEYQYLLMQNNVLFTMHIKLSKQKDGNYALSSYSMENIEIKVTGK</sequence>
<evidence type="ECO:0000259" key="1">
    <source>
        <dbReference type="Pfam" id="PF07833"/>
    </source>
</evidence>
<comment type="caution">
    <text evidence="2">The sequence shown here is derived from an EMBL/GenBank/DDBJ whole genome shotgun (WGS) entry which is preliminary data.</text>
</comment>
<proteinExistence type="predicted"/>
<name>A0ABS4JCP8_9BACL</name>
<dbReference type="Pfam" id="PF07833">
    <property type="entry name" value="Cu_amine_oxidN1"/>
    <property type="match status" value="1"/>
</dbReference>
<dbReference type="Proteomes" id="UP001519287">
    <property type="component" value="Unassembled WGS sequence"/>
</dbReference>
<dbReference type="SUPFAM" id="SSF55383">
    <property type="entry name" value="Copper amine oxidase, domain N"/>
    <property type="match status" value="1"/>
</dbReference>
<evidence type="ECO:0000313" key="3">
    <source>
        <dbReference type="Proteomes" id="UP001519287"/>
    </source>
</evidence>
<dbReference type="InterPro" id="IPR012854">
    <property type="entry name" value="Cu_amine_oxidase-like_N"/>
</dbReference>
<dbReference type="RefSeq" id="WP_209979023.1">
    <property type="nucleotide sequence ID" value="NZ_JAGGLB010000050.1"/>
</dbReference>
<feature type="domain" description="Copper amine oxidase-like N-terminal" evidence="1">
    <location>
        <begin position="43"/>
        <end position="89"/>
    </location>
</feature>
<dbReference type="InterPro" id="IPR036582">
    <property type="entry name" value="Mao_N_sf"/>
</dbReference>
<gene>
    <name evidence="2" type="ORF">J2Z66_008157</name>
</gene>